<dbReference type="GO" id="GO:0016787">
    <property type="term" value="F:hydrolase activity"/>
    <property type="evidence" value="ECO:0007669"/>
    <property type="project" value="UniProtKB-KW"/>
</dbReference>
<dbReference type="Proteomes" id="UP000249495">
    <property type="component" value="Chromosome 1"/>
</dbReference>
<proteinExistence type="predicted"/>
<dbReference type="Gene3D" id="3.30.1330.40">
    <property type="entry name" value="RutC-like"/>
    <property type="match status" value="1"/>
</dbReference>
<gene>
    <name evidence="1" type="primary">yabJ_2</name>
    <name evidence="1" type="ORF">NCTC12278_01457</name>
</gene>
<dbReference type="AlphaFoldDB" id="A0A2X3VN97"/>
<dbReference type="SUPFAM" id="SSF55298">
    <property type="entry name" value="YjgF-like"/>
    <property type="match status" value="1"/>
</dbReference>
<dbReference type="STRING" id="1123303.GCA_000372425_00974"/>
<keyword evidence="2" id="KW-1185">Reference proteome</keyword>
<dbReference type="PANTHER" id="PTHR43857">
    <property type="entry name" value="BLR7761 PROTEIN"/>
    <property type="match status" value="1"/>
</dbReference>
<dbReference type="PANTHER" id="PTHR43857:SF1">
    <property type="entry name" value="YJGH FAMILY PROTEIN"/>
    <property type="match status" value="1"/>
</dbReference>
<evidence type="ECO:0000313" key="1">
    <source>
        <dbReference type="EMBL" id="SQF40878.1"/>
    </source>
</evidence>
<dbReference type="RefSeq" id="WP_018030301.1">
    <property type="nucleotide sequence ID" value="NZ_JBCLUB010000001.1"/>
</dbReference>
<dbReference type="KEGG" id="sfer:NCTC12278_01457"/>
<name>A0A2X3VN97_9STRE</name>
<dbReference type="EMBL" id="LS483343">
    <property type="protein sequence ID" value="SQF40878.1"/>
    <property type="molecule type" value="Genomic_DNA"/>
</dbReference>
<sequence length="144" mass="16329">MPQPYRQNISGQSPWEDIVGYSRMVITGDLVEVAGTTAIKDGKPYAIGDAYEQTRYILQCLKELFIKEGIPFETIYRTRLFVTDISQWEAVGRAHGEFFKTIKPVATMVEVSSLIDEDLLVEIEVFAKLNKTRSDYGNPSRTSQ</sequence>
<dbReference type="CDD" id="cd06154">
    <property type="entry name" value="YjgF_YER057c_UK114_like_6"/>
    <property type="match status" value="1"/>
</dbReference>
<dbReference type="OrthoDB" id="9799840at2"/>
<evidence type="ECO:0000313" key="2">
    <source>
        <dbReference type="Proteomes" id="UP000249495"/>
    </source>
</evidence>
<dbReference type="InterPro" id="IPR035959">
    <property type="entry name" value="RutC-like_sf"/>
</dbReference>
<dbReference type="EC" id="3.5.4.-" evidence="1"/>
<reference evidence="1 2" key="1">
    <citation type="submission" date="2018-06" db="EMBL/GenBank/DDBJ databases">
        <authorList>
            <consortium name="Pathogen Informatics"/>
            <person name="Doyle S."/>
        </authorList>
    </citation>
    <scope>NUCLEOTIDE SEQUENCE [LARGE SCALE GENOMIC DNA]</scope>
    <source>
        <strain evidence="1 2">NCTC12278</strain>
    </source>
</reference>
<organism evidence="1 2">
    <name type="scientific">Streptococcus ferus</name>
    <dbReference type="NCBI Taxonomy" id="1345"/>
    <lineage>
        <taxon>Bacteria</taxon>
        <taxon>Bacillati</taxon>
        <taxon>Bacillota</taxon>
        <taxon>Bacilli</taxon>
        <taxon>Lactobacillales</taxon>
        <taxon>Streptococcaceae</taxon>
        <taxon>Streptococcus</taxon>
    </lineage>
</organism>
<protein>
    <submittedName>
        <fullName evidence="1">Translation initiation inhibitor</fullName>
        <ecNumber evidence="1">3.5.4.-</ecNumber>
    </submittedName>
</protein>
<dbReference type="InterPro" id="IPR006175">
    <property type="entry name" value="YjgF/YER057c/UK114"/>
</dbReference>
<dbReference type="Pfam" id="PF01042">
    <property type="entry name" value="Ribonuc_L-PSP"/>
    <property type="match status" value="1"/>
</dbReference>
<keyword evidence="1" id="KW-0378">Hydrolase</keyword>
<accession>A0A2X3VN97</accession>